<dbReference type="Gramene" id="QL04p083965:mrna">
    <property type="protein sequence ID" value="QL04p083965:mrna"/>
    <property type="gene ID" value="QL04p083965"/>
</dbReference>
<reference evidence="2 3" key="1">
    <citation type="journal article" date="2016" name="G3 (Bethesda)">
        <title>First Draft Assembly and Annotation of the Genome of a California Endemic Oak Quercus lobata Nee (Fagaceae).</title>
        <authorList>
            <person name="Sork V.L."/>
            <person name="Fitz-Gibbon S.T."/>
            <person name="Puiu D."/>
            <person name="Crepeau M."/>
            <person name="Gugger P.F."/>
            <person name="Sherman R."/>
            <person name="Stevens K."/>
            <person name="Langley C.H."/>
            <person name="Pellegrini M."/>
            <person name="Salzberg S.L."/>
        </authorList>
    </citation>
    <scope>NUCLEOTIDE SEQUENCE [LARGE SCALE GENOMIC DNA]</scope>
    <source>
        <strain evidence="2 3">cv. SW786</strain>
    </source>
</reference>
<dbReference type="Proteomes" id="UP000594261">
    <property type="component" value="Chromosome 4"/>
</dbReference>
<dbReference type="AlphaFoldDB" id="A0A7N2LJM6"/>
<proteinExistence type="predicted"/>
<dbReference type="EnsemblPlants" id="QL04p083965:mrna">
    <property type="protein sequence ID" value="QL04p083965:mrna"/>
    <property type="gene ID" value="QL04p083965"/>
</dbReference>
<accession>A0A7N2LJM6</accession>
<keyword evidence="1" id="KW-0175">Coiled coil</keyword>
<sequence length="180" mass="20110">MFSPSLLCLLQDGTIAAVAVGALFELTTELLCCFVCSKINPSVNLQSNLDVMVREMNSLMDHSKEVIDEKEVVEKEGNEIRSQVLKWLDDVEKLQLRVDQIREEVVDNKKPSRCSLNCSKRNRAVSREVQEILEEIKSLLETGTFHSGGVADKTSIITDKSISMDKDDKKAVQIESSGVH</sequence>
<protein>
    <recommendedName>
        <fullName evidence="4">Disease resistance protein</fullName>
    </recommendedName>
</protein>
<dbReference type="EMBL" id="LRBV02000004">
    <property type="status" value="NOT_ANNOTATED_CDS"/>
    <property type="molecule type" value="Genomic_DNA"/>
</dbReference>
<evidence type="ECO:0008006" key="4">
    <source>
        <dbReference type="Google" id="ProtNLM"/>
    </source>
</evidence>
<name>A0A7N2LJM6_QUELO</name>
<organism evidence="2 3">
    <name type="scientific">Quercus lobata</name>
    <name type="common">Valley oak</name>
    <dbReference type="NCBI Taxonomy" id="97700"/>
    <lineage>
        <taxon>Eukaryota</taxon>
        <taxon>Viridiplantae</taxon>
        <taxon>Streptophyta</taxon>
        <taxon>Embryophyta</taxon>
        <taxon>Tracheophyta</taxon>
        <taxon>Spermatophyta</taxon>
        <taxon>Magnoliopsida</taxon>
        <taxon>eudicotyledons</taxon>
        <taxon>Gunneridae</taxon>
        <taxon>Pentapetalae</taxon>
        <taxon>rosids</taxon>
        <taxon>fabids</taxon>
        <taxon>Fagales</taxon>
        <taxon>Fagaceae</taxon>
        <taxon>Quercus</taxon>
    </lineage>
</organism>
<dbReference type="InParanoid" id="A0A7N2LJM6"/>
<evidence type="ECO:0000313" key="3">
    <source>
        <dbReference type="Proteomes" id="UP000594261"/>
    </source>
</evidence>
<evidence type="ECO:0000256" key="1">
    <source>
        <dbReference type="SAM" id="Coils"/>
    </source>
</evidence>
<evidence type="ECO:0000313" key="2">
    <source>
        <dbReference type="EnsemblPlants" id="QL04p083965:mrna"/>
    </source>
</evidence>
<reference evidence="2" key="2">
    <citation type="submission" date="2021-01" db="UniProtKB">
        <authorList>
            <consortium name="EnsemblPlants"/>
        </authorList>
    </citation>
    <scope>IDENTIFICATION</scope>
</reference>
<feature type="coiled-coil region" evidence="1">
    <location>
        <begin position="84"/>
        <end position="142"/>
    </location>
</feature>
<keyword evidence="3" id="KW-1185">Reference proteome</keyword>